<proteinExistence type="predicted"/>
<dbReference type="AlphaFoldDB" id="A0A644VYS8"/>
<accession>A0A644VYS8</accession>
<evidence type="ECO:0008006" key="2">
    <source>
        <dbReference type="Google" id="ProtNLM"/>
    </source>
</evidence>
<comment type="caution">
    <text evidence="1">The sequence shown here is derived from an EMBL/GenBank/DDBJ whole genome shotgun (WGS) entry which is preliminary data.</text>
</comment>
<organism evidence="1">
    <name type="scientific">bioreactor metagenome</name>
    <dbReference type="NCBI Taxonomy" id="1076179"/>
    <lineage>
        <taxon>unclassified sequences</taxon>
        <taxon>metagenomes</taxon>
        <taxon>ecological metagenomes</taxon>
    </lineage>
</organism>
<protein>
    <recommendedName>
        <fullName evidence="2">Outer membrane protein beta-barrel domain-containing protein</fullName>
    </recommendedName>
</protein>
<gene>
    <name evidence="1" type="ORF">SDC9_42761</name>
</gene>
<dbReference type="EMBL" id="VSSQ01000515">
    <property type="protein sequence ID" value="MPL96579.1"/>
    <property type="molecule type" value="Genomic_DNA"/>
</dbReference>
<reference evidence="1" key="1">
    <citation type="submission" date="2019-08" db="EMBL/GenBank/DDBJ databases">
        <authorList>
            <person name="Kucharzyk K."/>
            <person name="Murdoch R.W."/>
            <person name="Higgins S."/>
            <person name="Loffler F."/>
        </authorList>
    </citation>
    <scope>NUCLEOTIDE SEQUENCE</scope>
</reference>
<sequence>MKLKEPLKRNLTNGCIMKTKKNALLIIVVFGLLLVQQCAFSQTSYIKNRWNFQAGYIPDSRKDVSPKANQFRASANYGILNFLEIGAYLGGSNYLQFSRPPQTGIRDAYAPVYGINANAHLLPFLVKKVDFRFDLYLATKFGGYYCSGKETEYFQGAFWQYFIGGGVAFYPFDHLGLFAEYGYENKAIYNGISHNILQVGVSLKFK</sequence>
<evidence type="ECO:0000313" key="1">
    <source>
        <dbReference type="EMBL" id="MPL96579.1"/>
    </source>
</evidence>
<name>A0A644VYS8_9ZZZZ</name>